<organism evidence="1 2">
    <name type="scientific">Cordyceps javanica</name>
    <dbReference type="NCBI Taxonomy" id="43265"/>
    <lineage>
        <taxon>Eukaryota</taxon>
        <taxon>Fungi</taxon>
        <taxon>Dikarya</taxon>
        <taxon>Ascomycota</taxon>
        <taxon>Pezizomycotina</taxon>
        <taxon>Sordariomycetes</taxon>
        <taxon>Hypocreomycetidae</taxon>
        <taxon>Hypocreales</taxon>
        <taxon>Cordycipitaceae</taxon>
        <taxon>Cordyceps</taxon>
    </lineage>
</organism>
<proteinExistence type="predicted"/>
<dbReference type="AlphaFoldDB" id="A0A545UUP5"/>
<protein>
    <submittedName>
        <fullName evidence="1">Uncharacterized protein</fullName>
    </submittedName>
</protein>
<comment type="caution">
    <text evidence="1">The sequence shown here is derived from an EMBL/GenBank/DDBJ whole genome shotgun (WGS) entry which is preliminary data.</text>
</comment>
<evidence type="ECO:0000313" key="1">
    <source>
        <dbReference type="EMBL" id="TQV93184.1"/>
    </source>
</evidence>
<sequence>MKLRKSDQSSAAFAFDKCSSYLLAKRFRAPVKSQVQSRNQLTRPSLLFCRQSLLGVWLTTLKLRRLCDKYSTVDQLLSLYITHAILSSTFKYNPLFRCQAPLRNIALLHYTAPHLWYAGLSFSHGIFPTTLIKRKRLENHLVPLLLRPTCVSVSQDAGAPR</sequence>
<dbReference type="EMBL" id="SPUK01000012">
    <property type="protein sequence ID" value="TQV93184.1"/>
    <property type="molecule type" value="Genomic_DNA"/>
</dbReference>
<evidence type="ECO:0000313" key="2">
    <source>
        <dbReference type="Proteomes" id="UP000315783"/>
    </source>
</evidence>
<gene>
    <name evidence="1" type="ORF">IF1G_07762</name>
</gene>
<name>A0A545UUP5_9HYPO</name>
<reference evidence="1 2" key="1">
    <citation type="journal article" date="2019" name="Appl. Microbiol. Biotechnol.">
        <title>Genome sequence of Isaria javanica and comparative genome analysis insights into family S53 peptidase evolution in fungal entomopathogens.</title>
        <authorList>
            <person name="Lin R."/>
            <person name="Zhang X."/>
            <person name="Xin B."/>
            <person name="Zou M."/>
            <person name="Gao Y."/>
            <person name="Qin F."/>
            <person name="Hu Q."/>
            <person name="Xie B."/>
            <person name="Cheng X."/>
        </authorList>
    </citation>
    <scope>NUCLEOTIDE SEQUENCE [LARGE SCALE GENOMIC DNA]</scope>
    <source>
        <strain evidence="1 2">IJ1G</strain>
    </source>
</reference>
<dbReference type="Proteomes" id="UP000315783">
    <property type="component" value="Unassembled WGS sequence"/>
</dbReference>
<accession>A0A545UUP5</accession>
<keyword evidence="2" id="KW-1185">Reference proteome</keyword>